<dbReference type="EMBL" id="PVZC01000001">
    <property type="protein sequence ID" value="PRY02090.1"/>
    <property type="molecule type" value="Genomic_DNA"/>
</dbReference>
<gene>
    <name evidence="4" type="ORF">CLV72_101690</name>
</gene>
<name>A0A2T0QDZ0_9ACTN</name>
<keyword evidence="5" id="KW-1185">Reference proteome</keyword>
<dbReference type="SUPFAM" id="SSF46689">
    <property type="entry name" value="Homeodomain-like"/>
    <property type="match status" value="1"/>
</dbReference>
<evidence type="ECO:0000313" key="4">
    <source>
        <dbReference type="EMBL" id="PRY02090.1"/>
    </source>
</evidence>
<evidence type="ECO:0000259" key="3">
    <source>
        <dbReference type="PROSITE" id="PS50977"/>
    </source>
</evidence>
<dbReference type="AlphaFoldDB" id="A0A2T0QDZ0"/>
<dbReference type="GO" id="GO:0003700">
    <property type="term" value="F:DNA-binding transcription factor activity"/>
    <property type="evidence" value="ECO:0007669"/>
    <property type="project" value="TreeGrafter"/>
</dbReference>
<dbReference type="Gene3D" id="1.10.357.10">
    <property type="entry name" value="Tetracycline Repressor, domain 2"/>
    <property type="match status" value="1"/>
</dbReference>
<comment type="caution">
    <text evidence="4">The sequence shown here is derived from an EMBL/GenBank/DDBJ whole genome shotgun (WGS) entry which is preliminary data.</text>
</comment>
<protein>
    <submittedName>
        <fullName evidence="4">TetR family transcriptional regulator</fullName>
    </submittedName>
</protein>
<dbReference type="InterPro" id="IPR001647">
    <property type="entry name" value="HTH_TetR"/>
</dbReference>
<evidence type="ECO:0000256" key="1">
    <source>
        <dbReference type="ARBA" id="ARBA00023125"/>
    </source>
</evidence>
<reference evidence="4 5" key="1">
    <citation type="submission" date="2018-03" db="EMBL/GenBank/DDBJ databases">
        <title>Genomic Encyclopedia of Archaeal and Bacterial Type Strains, Phase II (KMG-II): from individual species to whole genera.</title>
        <authorList>
            <person name="Goeker M."/>
        </authorList>
    </citation>
    <scope>NUCLEOTIDE SEQUENCE [LARGE SCALE GENOMIC DNA]</scope>
    <source>
        <strain evidence="4 5">DSM 45601</strain>
    </source>
</reference>
<sequence length="173" mass="18321">MQAAAALASRGGVENMQMRTVAKRAAVAIGTLYRYFPSKMHLLAAVASEELALLEEGIRRRPPQAGDPAGQVVEVLMRAARGLMREPELADAVVRSLLAAGPETDIGAGVSRLVLRVSAGPGGGPAEPDHAELVLADSLAGVWVMELAEVLRGRRTLDQAQLRLEITARRLLG</sequence>
<accession>A0A2T0QDZ0</accession>
<feature type="domain" description="HTH tetR-type" evidence="3">
    <location>
        <begin position="1"/>
        <end position="54"/>
    </location>
</feature>
<dbReference type="Pfam" id="PF17925">
    <property type="entry name" value="TetR_C_20"/>
    <property type="match status" value="1"/>
</dbReference>
<dbReference type="InterPro" id="IPR050109">
    <property type="entry name" value="HTH-type_TetR-like_transc_reg"/>
</dbReference>
<dbReference type="Proteomes" id="UP000237846">
    <property type="component" value="Unassembled WGS sequence"/>
</dbReference>
<dbReference type="InterPro" id="IPR041642">
    <property type="entry name" value="KstR_C"/>
</dbReference>
<dbReference type="PANTHER" id="PTHR30055:SF242">
    <property type="entry name" value="HTH-TYPE TRANSCRIPTIONAL REPRESSOR KSTR"/>
    <property type="match status" value="1"/>
</dbReference>
<dbReference type="Pfam" id="PF00440">
    <property type="entry name" value="TetR_N"/>
    <property type="match status" value="1"/>
</dbReference>
<evidence type="ECO:0000313" key="5">
    <source>
        <dbReference type="Proteomes" id="UP000237846"/>
    </source>
</evidence>
<feature type="DNA-binding region" description="H-T-H motif" evidence="2">
    <location>
        <begin position="17"/>
        <end position="36"/>
    </location>
</feature>
<dbReference type="GO" id="GO:0000976">
    <property type="term" value="F:transcription cis-regulatory region binding"/>
    <property type="evidence" value="ECO:0007669"/>
    <property type="project" value="TreeGrafter"/>
</dbReference>
<organism evidence="4 5">
    <name type="scientific">Allonocardiopsis opalescens</name>
    <dbReference type="NCBI Taxonomy" id="1144618"/>
    <lineage>
        <taxon>Bacteria</taxon>
        <taxon>Bacillati</taxon>
        <taxon>Actinomycetota</taxon>
        <taxon>Actinomycetes</taxon>
        <taxon>Streptosporangiales</taxon>
        <taxon>Allonocardiopsis</taxon>
    </lineage>
</organism>
<dbReference type="InterPro" id="IPR009057">
    <property type="entry name" value="Homeodomain-like_sf"/>
</dbReference>
<proteinExistence type="predicted"/>
<keyword evidence="1 2" id="KW-0238">DNA-binding</keyword>
<dbReference type="PROSITE" id="PS50977">
    <property type="entry name" value="HTH_TETR_2"/>
    <property type="match status" value="1"/>
</dbReference>
<dbReference type="PANTHER" id="PTHR30055">
    <property type="entry name" value="HTH-TYPE TRANSCRIPTIONAL REGULATOR RUTR"/>
    <property type="match status" value="1"/>
</dbReference>
<evidence type="ECO:0000256" key="2">
    <source>
        <dbReference type="PROSITE-ProRule" id="PRU00335"/>
    </source>
</evidence>